<protein>
    <submittedName>
        <fullName evidence="1">Uncharacterized protein</fullName>
    </submittedName>
</protein>
<evidence type="ECO:0000313" key="1">
    <source>
        <dbReference type="EMBL" id="GAF46456.1"/>
    </source>
</evidence>
<dbReference type="InterPro" id="IPR048868">
    <property type="entry name" value="OGG-like_put"/>
</dbReference>
<gene>
    <name evidence="1" type="ORF">RW1_031_00390</name>
</gene>
<dbReference type="EMBL" id="BAWF01000031">
    <property type="protein sequence ID" value="GAF46456.1"/>
    <property type="molecule type" value="Genomic_DNA"/>
</dbReference>
<dbReference type="AlphaFoldDB" id="X0Q6Z5"/>
<name>X0Q6Z5_RHOWR</name>
<comment type="caution">
    <text evidence="1">The sequence shown here is derived from an EMBL/GenBank/DDBJ whole genome shotgun (WGS) entry which is preliminary data.</text>
</comment>
<proteinExistence type="predicted"/>
<dbReference type="Proteomes" id="UP000019491">
    <property type="component" value="Unassembled WGS sequence"/>
</dbReference>
<keyword evidence="2" id="KW-1185">Reference proteome</keyword>
<evidence type="ECO:0000313" key="2">
    <source>
        <dbReference type="Proteomes" id="UP000019491"/>
    </source>
</evidence>
<accession>X0Q6Z5</accession>
<reference evidence="1 2" key="1">
    <citation type="submission" date="2014-02" db="EMBL/GenBank/DDBJ databases">
        <title>Whole genome shotgun sequence of Rhodococcus wratislaviensis NBRC 100605.</title>
        <authorList>
            <person name="Hosoyama A."/>
            <person name="Tsuchikane K."/>
            <person name="Yoshida I."/>
            <person name="Ohji S."/>
            <person name="Ichikawa N."/>
            <person name="Yamazoe A."/>
            <person name="Fujita N."/>
        </authorList>
    </citation>
    <scope>NUCLEOTIDE SEQUENCE [LARGE SCALE GENOMIC DNA]</scope>
    <source>
        <strain evidence="1 2">NBRC 100605</strain>
    </source>
</reference>
<dbReference type="Pfam" id="PF21790">
    <property type="entry name" value="OGG"/>
    <property type="match status" value="1"/>
</dbReference>
<organism evidence="1 2">
    <name type="scientific">Rhodococcus wratislaviensis NBRC 100605</name>
    <dbReference type="NCBI Taxonomy" id="1219028"/>
    <lineage>
        <taxon>Bacteria</taxon>
        <taxon>Bacillati</taxon>
        <taxon>Actinomycetota</taxon>
        <taxon>Actinomycetes</taxon>
        <taxon>Mycobacteriales</taxon>
        <taxon>Nocardiaceae</taxon>
        <taxon>Rhodococcus</taxon>
    </lineage>
</organism>
<sequence length="263" mass="29773">MWRESVHGIGDLMESDLLSSDLPPARVNTVQWANKGLRISSDHLGRDELFRIAEDTRRSGDDQQLLQLFWDILAWGVMGNFRNAGRIVDFAATDDGRTRLLTALRTAADASYGGKIEDAYRAFVDHKVPRLGPAFFSKVLFFTGDRTSNEPRCLIFDARVESALPTVTGRHYPLTRKPVQMYARYCRDMHEWSQQHGVSPEVIEARLYTLGQATGNSRRAWLSAEVSLYREGRTPVTFDAILTRLRRQQQPAPTSEGIDDDEG</sequence>